<name>A0ABM0GUE5_SACKO</name>
<evidence type="ECO:0000256" key="3">
    <source>
        <dbReference type="ARBA" id="ARBA00022692"/>
    </source>
</evidence>
<dbReference type="PANTHER" id="PTHR14948">
    <property type="entry name" value="NG5"/>
    <property type="match status" value="1"/>
</dbReference>
<evidence type="ECO:0000256" key="5">
    <source>
        <dbReference type="ARBA" id="ARBA00023136"/>
    </source>
</evidence>
<evidence type="ECO:0000256" key="4">
    <source>
        <dbReference type="ARBA" id="ARBA00022989"/>
    </source>
</evidence>
<gene>
    <name evidence="9" type="primary">LOC100378921</name>
</gene>
<evidence type="ECO:0000313" key="8">
    <source>
        <dbReference type="Proteomes" id="UP000694865"/>
    </source>
</evidence>
<feature type="transmembrane region" description="Helical" evidence="7">
    <location>
        <begin position="113"/>
        <end position="145"/>
    </location>
</feature>
<feature type="compositionally biased region" description="Low complexity" evidence="6">
    <location>
        <begin position="16"/>
        <end position="36"/>
    </location>
</feature>
<feature type="transmembrane region" description="Helical" evidence="7">
    <location>
        <begin position="66"/>
        <end position="92"/>
    </location>
</feature>
<accession>A0ABM0GUE5</accession>
<comment type="subcellular location">
    <subcellularLocation>
        <location evidence="1">Membrane</location>
    </subcellularLocation>
</comment>
<sequence>MADEKTNLPGQAEYSQQPPAYAQQPPQGYGQPGPAAYGQQSTNVTYVSQPAPATTVIVTKSSPNNYLVLAIFSLLCCFFPTGIVAVVFAAMVDGAWQSGDEERAHNYSKNAKIWSIVSIVIGVIAYVGTVVFVIVWFVVLAAAVADGINEATP</sequence>
<feature type="region of interest" description="Disordered" evidence="6">
    <location>
        <begin position="1"/>
        <end position="36"/>
    </location>
</feature>
<protein>
    <submittedName>
        <fullName evidence="9">Proline-rich transmembrane protein 1-like</fullName>
    </submittedName>
</protein>
<dbReference type="PANTHER" id="PTHR14948:SF25">
    <property type="entry name" value="DUF4190 DOMAIN-CONTAINING PROTEIN"/>
    <property type="match status" value="1"/>
</dbReference>
<evidence type="ECO:0000313" key="9">
    <source>
        <dbReference type="RefSeq" id="XP_002737560.1"/>
    </source>
</evidence>
<comment type="similarity">
    <text evidence="2">Belongs to the CD225/Dispanin family.</text>
</comment>
<dbReference type="RefSeq" id="XP_002737560.1">
    <property type="nucleotide sequence ID" value="XM_002737514.2"/>
</dbReference>
<evidence type="ECO:0000256" key="6">
    <source>
        <dbReference type="SAM" id="MobiDB-lite"/>
    </source>
</evidence>
<keyword evidence="8" id="KW-1185">Reference proteome</keyword>
<evidence type="ECO:0000256" key="7">
    <source>
        <dbReference type="SAM" id="Phobius"/>
    </source>
</evidence>
<evidence type="ECO:0000256" key="1">
    <source>
        <dbReference type="ARBA" id="ARBA00004370"/>
    </source>
</evidence>
<proteinExistence type="inferred from homology"/>
<keyword evidence="4 7" id="KW-1133">Transmembrane helix</keyword>
<reference evidence="9" key="1">
    <citation type="submission" date="2025-08" db="UniProtKB">
        <authorList>
            <consortium name="RefSeq"/>
        </authorList>
    </citation>
    <scope>IDENTIFICATION</scope>
    <source>
        <tissue evidence="9">Testes</tissue>
    </source>
</reference>
<dbReference type="InterPro" id="IPR051423">
    <property type="entry name" value="CD225/Dispanin"/>
</dbReference>
<dbReference type="Proteomes" id="UP000694865">
    <property type="component" value="Unplaced"/>
</dbReference>
<evidence type="ECO:0000256" key="2">
    <source>
        <dbReference type="ARBA" id="ARBA00006843"/>
    </source>
</evidence>
<keyword evidence="3 7" id="KW-0812">Transmembrane</keyword>
<dbReference type="GeneID" id="100378921"/>
<dbReference type="InterPro" id="IPR007593">
    <property type="entry name" value="CD225/Dispanin_fam"/>
</dbReference>
<dbReference type="Pfam" id="PF04505">
    <property type="entry name" value="CD225"/>
    <property type="match status" value="1"/>
</dbReference>
<keyword evidence="5 7" id="KW-0472">Membrane</keyword>
<organism evidence="8 9">
    <name type="scientific">Saccoglossus kowalevskii</name>
    <name type="common">Acorn worm</name>
    <dbReference type="NCBI Taxonomy" id="10224"/>
    <lineage>
        <taxon>Eukaryota</taxon>
        <taxon>Metazoa</taxon>
        <taxon>Hemichordata</taxon>
        <taxon>Enteropneusta</taxon>
        <taxon>Harrimaniidae</taxon>
        <taxon>Saccoglossus</taxon>
    </lineage>
</organism>